<sequence length="195" mass="22193">MRTLFLTAVLLVTALASQAQEIVKLYPDDTMKDSIVYKNGTSILVINRVDLVNYMKGMDTVLQKTCYSDNRAFHNVQFSHLTAQEIESHFTSAQAFLADSTHTNLEYSTDKFVQFWTEGENILLPYIEDMLSSLLTDGRIKVIDKSTQKSVPQYTIFWEDIAGQPFKIYKLPSGKIIFRESNHYIEQFAGSGAAR</sequence>
<dbReference type="Proteomes" id="UP000199045">
    <property type="component" value="Unassembled WGS sequence"/>
</dbReference>
<dbReference type="OrthoDB" id="659560at2"/>
<gene>
    <name evidence="2" type="ORF">SAMN04488121_105374</name>
</gene>
<feature type="signal peptide" evidence="1">
    <location>
        <begin position="1"/>
        <end position="19"/>
    </location>
</feature>
<protein>
    <recommendedName>
        <fullName evidence="4">GLPGLI family protein</fullName>
    </recommendedName>
</protein>
<reference evidence="2 3" key="1">
    <citation type="submission" date="2016-10" db="EMBL/GenBank/DDBJ databases">
        <authorList>
            <person name="de Groot N.N."/>
        </authorList>
    </citation>
    <scope>NUCLEOTIDE SEQUENCE [LARGE SCALE GENOMIC DNA]</scope>
    <source>
        <strain evidence="2 3">DSM 527</strain>
    </source>
</reference>
<evidence type="ECO:0008006" key="4">
    <source>
        <dbReference type="Google" id="ProtNLM"/>
    </source>
</evidence>
<name>A0A1G7W2R7_CHIFI</name>
<evidence type="ECO:0000256" key="1">
    <source>
        <dbReference type="SAM" id="SignalP"/>
    </source>
</evidence>
<feature type="chain" id="PRO_5011787056" description="GLPGLI family protein" evidence="1">
    <location>
        <begin position="20"/>
        <end position="195"/>
    </location>
</feature>
<evidence type="ECO:0000313" key="2">
    <source>
        <dbReference type="EMBL" id="SDG65460.1"/>
    </source>
</evidence>
<dbReference type="RefSeq" id="WP_089835014.1">
    <property type="nucleotide sequence ID" value="NZ_FNBN01000005.1"/>
</dbReference>
<accession>A0A1G7W2R7</accession>
<keyword evidence="1" id="KW-0732">Signal</keyword>
<proteinExistence type="predicted"/>
<dbReference type="EMBL" id="FNBN01000005">
    <property type="protein sequence ID" value="SDG65460.1"/>
    <property type="molecule type" value="Genomic_DNA"/>
</dbReference>
<evidence type="ECO:0000313" key="3">
    <source>
        <dbReference type="Proteomes" id="UP000199045"/>
    </source>
</evidence>
<organism evidence="2 3">
    <name type="scientific">Chitinophaga filiformis</name>
    <name type="common">Myxococcus filiformis</name>
    <name type="synonym">Flexibacter filiformis</name>
    <dbReference type="NCBI Taxonomy" id="104663"/>
    <lineage>
        <taxon>Bacteria</taxon>
        <taxon>Pseudomonadati</taxon>
        <taxon>Bacteroidota</taxon>
        <taxon>Chitinophagia</taxon>
        <taxon>Chitinophagales</taxon>
        <taxon>Chitinophagaceae</taxon>
        <taxon>Chitinophaga</taxon>
    </lineage>
</organism>
<dbReference type="AlphaFoldDB" id="A0A1G7W2R7"/>